<dbReference type="InterPro" id="IPR036396">
    <property type="entry name" value="Cyt_P450_sf"/>
</dbReference>
<dbReference type="GO" id="GO:0020037">
    <property type="term" value="F:heme binding"/>
    <property type="evidence" value="ECO:0007669"/>
    <property type="project" value="InterPro"/>
</dbReference>
<evidence type="ECO:0000256" key="9">
    <source>
        <dbReference type="ARBA" id="ARBA00023136"/>
    </source>
</evidence>
<dbReference type="Pfam" id="PF01370">
    <property type="entry name" value="Epimerase"/>
    <property type="match status" value="1"/>
</dbReference>
<evidence type="ECO:0000256" key="10">
    <source>
        <dbReference type="SAM" id="Phobius"/>
    </source>
</evidence>
<dbReference type="SUPFAM" id="SSF51735">
    <property type="entry name" value="NAD(P)-binding Rossmann-fold domains"/>
    <property type="match status" value="1"/>
</dbReference>
<dbReference type="Gene3D" id="1.10.630.10">
    <property type="entry name" value="Cytochrome P450"/>
    <property type="match status" value="1"/>
</dbReference>
<dbReference type="InterPro" id="IPR001509">
    <property type="entry name" value="Epimerase_deHydtase"/>
</dbReference>
<dbReference type="GO" id="GO:0016705">
    <property type="term" value="F:oxidoreductase activity, acting on paired donors, with incorporation or reduction of molecular oxygen"/>
    <property type="evidence" value="ECO:0007669"/>
    <property type="project" value="InterPro"/>
</dbReference>
<keyword evidence="5" id="KW-0479">Metal-binding</keyword>
<evidence type="ECO:0000313" key="13">
    <source>
        <dbReference type="Proteomes" id="UP000554482"/>
    </source>
</evidence>
<evidence type="ECO:0000256" key="3">
    <source>
        <dbReference type="ARBA" id="ARBA00010617"/>
    </source>
</evidence>
<keyword evidence="10" id="KW-1133">Transmembrane helix</keyword>
<dbReference type="GO" id="GO:0016020">
    <property type="term" value="C:membrane"/>
    <property type="evidence" value="ECO:0007669"/>
    <property type="project" value="UniProtKB-SubCell"/>
</dbReference>
<keyword evidence="7" id="KW-0408">Iron</keyword>
<comment type="caution">
    <text evidence="12">The sequence shown here is derived from an EMBL/GenBank/DDBJ whole genome shotgun (WGS) entry which is preliminary data.</text>
</comment>
<gene>
    <name evidence="12" type="ORF">FRX31_023075</name>
</gene>
<evidence type="ECO:0000256" key="5">
    <source>
        <dbReference type="ARBA" id="ARBA00022723"/>
    </source>
</evidence>
<feature type="domain" description="NAD-dependent epimerase/dehydratase" evidence="11">
    <location>
        <begin position="366"/>
        <end position="602"/>
    </location>
</feature>
<accession>A0A7J6VT29</accession>
<dbReference type="PANTHER" id="PTHR47943:SF9">
    <property type="entry name" value="CYTOCHROME P450"/>
    <property type="match status" value="1"/>
</dbReference>
<dbReference type="InterPro" id="IPR002401">
    <property type="entry name" value="Cyt_P450_E_grp-I"/>
</dbReference>
<feature type="transmembrane region" description="Helical" evidence="10">
    <location>
        <begin position="6"/>
        <end position="23"/>
    </location>
</feature>
<proteinExistence type="inferred from homology"/>
<dbReference type="FunFam" id="3.40.50.720:FF:000085">
    <property type="entry name" value="Dihydroflavonol reductase"/>
    <property type="match status" value="1"/>
</dbReference>
<dbReference type="Gene3D" id="3.40.50.720">
    <property type="entry name" value="NAD(P)-binding Rossmann-like Domain"/>
    <property type="match status" value="1"/>
</dbReference>
<keyword evidence="9 10" id="KW-0472">Membrane</keyword>
<sequence>MEYWFVVTFIAVLAGLYSFSYLLSLRSKHGRLPPGPRGLPLIGHLHMLGELPHRSLQRLAKKYGPIMSIRLGLIPTMVVSSPEWAELFLKTHDTVFASRPKLQVADCISYRQKSLGLAEYGPYWRNIRKLCIIELLSSSKIRSFMPMRREELFNFVKFMKTASDSQSTIDVSAKTQSLIEQMTFRMVFGSKDDRFNFMSSIQEALELAGAFNVGDCIPWLKVLDLQGLGRRMKACSKVLDGFLETIIDEHVHDAKELQRQQMDFVHVMLSLIESNNTLELHLDRDHIKAIVLDMLGAAMDTSSTVIEWVLAELLKHPRVMKLVQEELENVVGLERMVEETDLNNLNYLKMRVDKEAEKENEMPEYCVTGGTGFIAAYIVKALLEKGYKVRATVRNPGDVVKVGFLLEMNGAKERLKLVKADLLEDGSFDDAVQGVDGVFHTASPVLVPHDNNIQATLINPCIKGTINVLRACSKAKSVKRVVLTSSCSSIRYCDDVQISPLNESRWSDTEYCKRYNLWYAYAKTLGEKEAWRLAKEFSIDLVVVNPSFVVGPLIAPQPTSTLLMILGLIKGCIGEYPNTTVGFVHIDDVVASHMLAMEESRAAGRIICSSSVAHWSEIIKMLRDKYPSYPYESKCGNQKGDGNLHTMDTSKIIGLGLLHFKSLSQMFDDCIKSFQEKGFL</sequence>
<evidence type="ECO:0000256" key="2">
    <source>
        <dbReference type="ARBA" id="ARBA00004370"/>
    </source>
</evidence>
<dbReference type="EMBL" id="JABWDY010028134">
    <property type="protein sequence ID" value="KAF5187340.1"/>
    <property type="molecule type" value="Genomic_DNA"/>
</dbReference>
<comment type="similarity">
    <text evidence="3">Belongs to the cytochrome P450 family.</text>
</comment>
<dbReference type="PANTHER" id="PTHR47943">
    <property type="entry name" value="CYTOCHROME P450 93A3-LIKE"/>
    <property type="match status" value="1"/>
</dbReference>
<evidence type="ECO:0000256" key="8">
    <source>
        <dbReference type="ARBA" id="ARBA00023033"/>
    </source>
</evidence>
<dbReference type="GO" id="GO:0004497">
    <property type="term" value="F:monooxygenase activity"/>
    <property type="evidence" value="ECO:0007669"/>
    <property type="project" value="UniProtKB-KW"/>
</dbReference>
<protein>
    <submittedName>
        <fullName evidence="12">Cytochrome p450</fullName>
    </submittedName>
</protein>
<keyword evidence="4" id="KW-0349">Heme</keyword>
<keyword evidence="6" id="KW-0560">Oxidoreductase</keyword>
<comment type="subcellular location">
    <subcellularLocation>
        <location evidence="2">Membrane</location>
    </subcellularLocation>
</comment>
<evidence type="ECO:0000256" key="4">
    <source>
        <dbReference type="ARBA" id="ARBA00022617"/>
    </source>
</evidence>
<dbReference type="GO" id="GO:0005506">
    <property type="term" value="F:iron ion binding"/>
    <property type="evidence" value="ECO:0007669"/>
    <property type="project" value="InterPro"/>
</dbReference>
<comment type="cofactor">
    <cofactor evidence="1">
        <name>heme</name>
        <dbReference type="ChEBI" id="CHEBI:30413"/>
    </cofactor>
</comment>
<dbReference type="SUPFAM" id="SSF48264">
    <property type="entry name" value="Cytochrome P450"/>
    <property type="match status" value="1"/>
</dbReference>
<dbReference type="GO" id="GO:0044550">
    <property type="term" value="P:secondary metabolite biosynthetic process"/>
    <property type="evidence" value="ECO:0007669"/>
    <property type="project" value="UniProtKB-ARBA"/>
</dbReference>
<evidence type="ECO:0000256" key="6">
    <source>
        <dbReference type="ARBA" id="ARBA00023002"/>
    </source>
</evidence>
<dbReference type="OrthoDB" id="2735536at2759"/>
<dbReference type="Pfam" id="PF00067">
    <property type="entry name" value="p450"/>
    <property type="match status" value="1"/>
</dbReference>
<dbReference type="InterPro" id="IPR001128">
    <property type="entry name" value="Cyt_P450"/>
</dbReference>
<organism evidence="12 13">
    <name type="scientific">Thalictrum thalictroides</name>
    <name type="common">Rue-anemone</name>
    <name type="synonym">Anemone thalictroides</name>
    <dbReference type="NCBI Taxonomy" id="46969"/>
    <lineage>
        <taxon>Eukaryota</taxon>
        <taxon>Viridiplantae</taxon>
        <taxon>Streptophyta</taxon>
        <taxon>Embryophyta</taxon>
        <taxon>Tracheophyta</taxon>
        <taxon>Spermatophyta</taxon>
        <taxon>Magnoliopsida</taxon>
        <taxon>Ranunculales</taxon>
        <taxon>Ranunculaceae</taxon>
        <taxon>Thalictroideae</taxon>
        <taxon>Thalictrum</taxon>
    </lineage>
</organism>
<reference evidence="12 13" key="1">
    <citation type="submission" date="2020-06" db="EMBL/GenBank/DDBJ databases">
        <title>Transcriptomic and genomic resources for Thalictrum thalictroides and T. hernandezii: Facilitating candidate gene discovery in an emerging model plant lineage.</title>
        <authorList>
            <person name="Arias T."/>
            <person name="Riano-Pachon D.M."/>
            <person name="Di Stilio V.S."/>
        </authorList>
    </citation>
    <scope>NUCLEOTIDE SEQUENCE [LARGE SCALE GENOMIC DNA]</scope>
    <source>
        <strain evidence="13">cv. WT478/WT964</strain>
        <tissue evidence="12">Leaves</tissue>
    </source>
</reference>
<keyword evidence="10" id="KW-0812">Transmembrane</keyword>
<dbReference type="AlphaFoldDB" id="A0A7J6VT29"/>
<dbReference type="PRINTS" id="PR00463">
    <property type="entry name" value="EP450I"/>
</dbReference>
<dbReference type="CDD" id="cd08958">
    <property type="entry name" value="FR_SDR_e"/>
    <property type="match status" value="1"/>
</dbReference>
<dbReference type="Proteomes" id="UP000554482">
    <property type="component" value="Unassembled WGS sequence"/>
</dbReference>
<evidence type="ECO:0000256" key="7">
    <source>
        <dbReference type="ARBA" id="ARBA00023004"/>
    </source>
</evidence>
<dbReference type="InterPro" id="IPR036291">
    <property type="entry name" value="NAD(P)-bd_dom_sf"/>
</dbReference>
<evidence type="ECO:0000259" key="11">
    <source>
        <dbReference type="Pfam" id="PF01370"/>
    </source>
</evidence>
<keyword evidence="8" id="KW-0503">Monooxygenase</keyword>
<evidence type="ECO:0000256" key="1">
    <source>
        <dbReference type="ARBA" id="ARBA00001971"/>
    </source>
</evidence>
<name>A0A7J6VT29_THATH</name>
<evidence type="ECO:0000313" key="12">
    <source>
        <dbReference type="EMBL" id="KAF5187340.1"/>
    </source>
</evidence>
<keyword evidence="13" id="KW-1185">Reference proteome</keyword>